<feature type="compositionally biased region" description="Polar residues" evidence="1">
    <location>
        <begin position="39"/>
        <end position="48"/>
    </location>
</feature>
<dbReference type="Gene3D" id="2.60.40.2810">
    <property type="match status" value="1"/>
</dbReference>
<accession>A0A1G9E6E3</accession>
<sequence length="725" mass="77213">MSVNQPPVLTSPSAETSNGEPVSVDLSEYASDPDGDSISIKSLSEPENGSVSQAGLVVTYDPEDSFAGIEVLNVTLTDGTDDVSGSITFTSYQGVSLSGQVVDDPIPNANVKVEIGGQIFEATADSEGHYTLDIESSDLDSYIKVTATGEEGAGVELVSLLGEIGSVLEAAGEDRELGGAGDTSTNVTNVSTARYVLAVEANEGAEITSDEEMAASEKSIDADKLLEIAAVIKVVLDNPDYDLPEGSTSVLELVTDTDAYNNFVAEVTSADPENNALTEAMEQIVSDPALTQAFSQESLASAYYTVDPAAPGFISRGGELLELNPDGTGQIVNEQSAATFTWSIGNGKVSIVFDEPLIDTNYPSAYDVLDVQQADEWVALTGSAQIEETRSEKSLELTLLVDGGLIDTVSHLSTYDATYNMGDTGIPAPNQVDATQRGESLFRDADASEPMAIEEADLADQWATYSFYQFETAYSGTVSSFAGDIFEFSTGGAGSALISGRDFAWTLENNTVTLKFSDGSVQSIQKIDGVGELSAFAMRTLDDQGSLVAFTYDFGTWQDDADALSAAGIVTEQGRHWATFVNGWYAGCWENGVYDLINCSGFGWEFNADSTANNLWYSYDVFDNDGDGNTTEVLVNSNPASWNLRADGVLDIERCVVWGDGSQSCFQREWLGLQASEGEIIVMEREFDGGAVRVKPRVNIYRDAAIPGMDTTAAASRVVVYPTVE</sequence>
<feature type="region of interest" description="Disordered" evidence="1">
    <location>
        <begin position="1"/>
        <end position="48"/>
    </location>
</feature>
<dbReference type="AlphaFoldDB" id="A0A1G9E6E3"/>
<proteinExistence type="predicted"/>
<name>A0A1G9E6E3_9GAMM</name>
<keyword evidence="3" id="KW-1185">Reference proteome</keyword>
<gene>
    <name evidence="2" type="ORF">SAMN05216212_3039</name>
</gene>
<protein>
    <submittedName>
        <fullName evidence="2">Uncharacterized protein</fullName>
    </submittedName>
</protein>
<feature type="compositionally biased region" description="Polar residues" evidence="1">
    <location>
        <begin position="1"/>
        <end position="20"/>
    </location>
</feature>
<dbReference type="Pfam" id="PF17963">
    <property type="entry name" value="Big_9"/>
    <property type="match status" value="1"/>
</dbReference>
<dbReference type="Proteomes" id="UP000199305">
    <property type="component" value="Unassembled WGS sequence"/>
</dbReference>
<reference evidence="3" key="1">
    <citation type="submission" date="2016-10" db="EMBL/GenBank/DDBJ databases">
        <authorList>
            <person name="Varghese N."/>
            <person name="Submissions S."/>
        </authorList>
    </citation>
    <scope>NUCLEOTIDE SEQUENCE [LARGE SCALE GENOMIC DNA]</scope>
    <source>
        <strain evidence="3">CGMCC 1.10658</strain>
    </source>
</reference>
<evidence type="ECO:0000313" key="2">
    <source>
        <dbReference type="EMBL" id="SDK71722.1"/>
    </source>
</evidence>
<evidence type="ECO:0000256" key="1">
    <source>
        <dbReference type="SAM" id="MobiDB-lite"/>
    </source>
</evidence>
<evidence type="ECO:0000313" key="3">
    <source>
        <dbReference type="Proteomes" id="UP000199305"/>
    </source>
</evidence>
<dbReference type="STRING" id="658219.SAMN05216212_3039"/>
<dbReference type="EMBL" id="FNFH01000007">
    <property type="protein sequence ID" value="SDK71722.1"/>
    <property type="molecule type" value="Genomic_DNA"/>
</dbReference>
<organism evidence="2 3">
    <name type="scientific">Microbulbifer yueqingensis</name>
    <dbReference type="NCBI Taxonomy" id="658219"/>
    <lineage>
        <taxon>Bacteria</taxon>
        <taxon>Pseudomonadati</taxon>
        <taxon>Pseudomonadota</taxon>
        <taxon>Gammaproteobacteria</taxon>
        <taxon>Cellvibrionales</taxon>
        <taxon>Microbulbiferaceae</taxon>
        <taxon>Microbulbifer</taxon>
    </lineage>
</organism>